<dbReference type="GO" id="GO:0008233">
    <property type="term" value="F:peptidase activity"/>
    <property type="evidence" value="ECO:0007669"/>
    <property type="project" value="UniProtKB-KW"/>
</dbReference>
<organism evidence="1 2">
    <name type="scientific">Scomber scombrus</name>
    <name type="common">Atlantic mackerel</name>
    <name type="synonym">Scomber vernalis</name>
    <dbReference type="NCBI Taxonomy" id="13677"/>
    <lineage>
        <taxon>Eukaryota</taxon>
        <taxon>Metazoa</taxon>
        <taxon>Chordata</taxon>
        <taxon>Craniata</taxon>
        <taxon>Vertebrata</taxon>
        <taxon>Euteleostomi</taxon>
        <taxon>Actinopterygii</taxon>
        <taxon>Neopterygii</taxon>
        <taxon>Teleostei</taxon>
        <taxon>Neoteleostei</taxon>
        <taxon>Acanthomorphata</taxon>
        <taxon>Pelagiaria</taxon>
        <taxon>Scombriformes</taxon>
        <taxon>Scombridae</taxon>
        <taxon>Scomber</taxon>
    </lineage>
</organism>
<keyword evidence="2" id="KW-1185">Reference proteome</keyword>
<comment type="caution">
    <text evidence="1">The sequence shown here is derived from an EMBL/GenBank/DDBJ whole genome shotgun (WGS) entry which is preliminary data.</text>
</comment>
<name>A0AAV1PGW9_SCOSC</name>
<keyword evidence="1" id="KW-0378">Hydrolase</keyword>
<evidence type="ECO:0000313" key="2">
    <source>
        <dbReference type="Proteomes" id="UP001314229"/>
    </source>
</evidence>
<protein>
    <submittedName>
        <fullName evidence="1">Retrovirus-related Pol polyprotein from transposon 17.6 Protease</fullName>
    </submittedName>
</protein>
<dbReference type="Proteomes" id="UP001314229">
    <property type="component" value="Unassembled WGS sequence"/>
</dbReference>
<gene>
    <name evidence="1" type="ORF">FSCOSCO3_A012596</name>
</gene>
<dbReference type="AlphaFoldDB" id="A0AAV1PGW9"/>
<reference evidence="1 2" key="1">
    <citation type="submission" date="2024-01" db="EMBL/GenBank/DDBJ databases">
        <authorList>
            <person name="Alioto T."/>
            <person name="Alioto T."/>
            <person name="Gomez Garrido J."/>
        </authorList>
    </citation>
    <scope>NUCLEOTIDE SEQUENCE [LARGE SCALE GENOMIC DNA]</scope>
</reference>
<evidence type="ECO:0000313" key="1">
    <source>
        <dbReference type="EMBL" id="CAK6971136.1"/>
    </source>
</evidence>
<proteinExistence type="predicted"/>
<dbReference type="GO" id="GO:0006508">
    <property type="term" value="P:proteolysis"/>
    <property type="evidence" value="ECO:0007669"/>
    <property type="project" value="UniProtKB-KW"/>
</dbReference>
<dbReference type="EMBL" id="CAWUFR010000172">
    <property type="protein sequence ID" value="CAK6971136.1"/>
    <property type="molecule type" value="Genomic_DNA"/>
</dbReference>
<sequence>MVDALRQRLQSTVVVDKVGPSKELPISIEAVWKAQQGDPECQALYQRVVENGKVAIRANTSFTIMEDLLYRVISFTYLPASGRAFCSISTKTPSLVILEGIKPTGDCNIWSIGRS</sequence>
<accession>A0AAV1PGW9</accession>
<keyword evidence="1" id="KW-0645">Protease</keyword>